<gene>
    <name evidence="3" type="primary">LOC107690247</name>
</gene>
<keyword evidence="4" id="KW-1185">Reference proteome</keyword>
<evidence type="ECO:0000256" key="1">
    <source>
        <dbReference type="ARBA" id="ARBA00022603"/>
    </source>
</evidence>
<dbReference type="Proteomes" id="UP000472260">
    <property type="component" value="Unassembled WGS sequence"/>
</dbReference>
<dbReference type="AlphaFoldDB" id="A0A671PCC4"/>
<dbReference type="Pfam" id="PF10294">
    <property type="entry name" value="Methyltransf_16"/>
    <property type="match status" value="1"/>
</dbReference>
<dbReference type="InterPro" id="IPR038899">
    <property type="entry name" value="METTL22"/>
</dbReference>
<dbReference type="SUPFAM" id="SSF53335">
    <property type="entry name" value="S-adenosyl-L-methionine-dependent methyltransferases"/>
    <property type="match status" value="1"/>
</dbReference>
<dbReference type="Gene3D" id="3.40.50.150">
    <property type="entry name" value="Vaccinia Virus protein VP39"/>
    <property type="match status" value="1"/>
</dbReference>
<protein>
    <submittedName>
        <fullName evidence="3">Methyltransferase-like protein 22</fullName>
    </submittedName>
</protein>
<dbReference type="InterPro" id="IPR029063">
    <property type="entry name" value="SAM-dependent_MTases_sf"/>
</dbReference>
<dbReference type="GO" id="GO:0005634">
    <property type="term" value="C:nucleus"/>
    <property type="evidence" value="ECO:0007669"/>
    <property type="project" value="TreeGrafter"/>
</dbReference>
<dbReference type="GO" id="GO:0008276">
    <property type="term" value="F:protein methyltransferase activity"/>
    <property type="evidence" value="ECO:0007669"/>
    <property type="project" value="InterPro"/>
</dbReference>
<keyword evidence="1" id="KW-0489">Methyltransferase</keyword>
<keyword evidence="1" id="KW-0808">Transferase</keyword>
<sequence length="361" mass="41092">MDQVTFRSDTVLSDVHLLLPNACHLMKRLNSVGQPVFTSKFRILQDCDGKDSSGELPVCESTDATNVPRDEDGDLDVVRMPRCSSCNRDAVCPIILSQSAATLTDEEEDSEEEDGARDVIKIEHTMATPLEDVGKQIWRGAFLLADFILAQASMFKGATVLELGAGTGLTIYIYIYIYIVMAMVAKTVYCTDVGDDLLSMCHRNVTLNKQHFEPQESEIRVRQLDWMSDDFCTDADLDFCWTDAEIADLHDNTTFVIAADVCYDDDLTDALFRTLYRLASNIRHPSTTYISIEKRLNFTLRHMDVSCEAYDHFRHCLDQLQQMTAGKMNFTVEPVKSSFPQFFQYERVEQLEFWKVTAERL</sequence>
<evidence type="ECO:0000313" key="3">
    <source>
        <dbReference type="Ensembl" id="ENSSANP00000055145.1"/>
    </source>
</evidence>
<organism evidence="3 4">
    <name type="scientific">Sinocyclocheilus anshuiensis</name>
    <dbReference type="NCBI Taxonomy" id="1608454"/>
    <lineage>
        <taxon>Eukaryota</taxon>
        <taxon>Metazoa</taxon>
        <taxon>Chordata</taxon>
        <taxon>Craniata</taxon>
        <taxon>Vertebrata</taxon>
        <taxon>Euteleostomi</taxon>
        <taxon>Actinopterygii</taxon>
        <taxon>Neopterygii</taxon>
        <taxon>Teleostei</taxon>
        <taxon>Ostariophysi</taxon>
        <taxon>Cypriniformes</taxon>
        <taxon>Cyprinidae</taxon>
        <taxon>Cyprininae</taxon>
        <taxon>Sinocyclocheilus</taxon>
    </lineage>
</organism>
<dbReference type="GO" id="GO:0032259">
    <property type="term" value="P:methylation"/>
    <property type="evidence" value="ECO:0007669"/>
    <property type="project" value="UniProtKB-KW"/>
</dbReference>
<dbReference type="PANTHER" id="PTHR23108:SF0">
    <property type="entry name" value="METHYLTRANSFERASE-LIKE PROTEIN 22"/>
    <property type="match status" value="1"/>
</dbReference>
<reference evidence="3" key="1">
    <citation type="submission" date="2025-08" db="UniProtKB">
        <authorList>
            <consortium name="Ensembl"/>
        </authorList>
    </citation>
    <scope>IDENTIFICATION</scope>
</reference>
<dbReference type="PANTHER" id="PTHR23108">
    <property type="entry name" value="METHYLTRANSFERASE-RELATED"/>
    <property type="match status" value="1"/>
</dbReference>
<dbReference type="Ensembl" id="ENSSANT00000058670.1">
    <property type="protein sequence ID" value="ENSSANP00000055145.1"/>
    <property type="gene ID" value="ENSSANG00000027610.1"/>
</dbReference>
<keyword evidence="2" id="KW-0949">S-adenosyl-L-methionine</keyword>
<proteinExistence type="predicted"/>
<evidence type="ECO:0000256" key="2">
    <source>
        <dbReference type="ARBA" id="ARBA00022691"/>
    </source>
</evidence>
<name>A0A671PCC4_9TELE</name>
<evidence type="ECO:0000313" key="4">
    <source>
        <dbReference type="Proteomes" id="UP000472260"/>
    </source>
</evidence>
<accession>A0A671PCC4</accession>
<reference evidence="3" key="2">
    <citation type="submission" date="2025-09" db="UniProtKB">
        <authorList>
            <consortium name="Ensembl"/>
        </authorList>
    </citation>
    <scope>IDENTIFICATION</scope>
</reference>
<dbReference type="InterPro" id="IPR019410">
    <property type="entry name" value="Methyltransf_16"/>
</dbReference>